<accession>A0A9Q3KEJ5</accession>
<dbReference type="OrthoDB" id="2507294at2759"/>
<name>A0A9Q3KEJ5_9BASI</name>
<protein>
    <recommendedName>
        <fullName evidence="4">Retrotransposon gag domain-containing protein</fullName>
    </recommendedName>
</protein>
<organism evidence="2 3">
    <name type="scientific">Austropuccinia psidii MF-1</name>
    <dbReference type="NCBI Taxonomy" id="1389203"/>
    <lineage>
        <taxon>Eukaryota</taxon>
        <taxon>Fungi</taxon>
        <taxon>Dikarya</taxon>
        <taxon>Basidiomycota</taxon>
        <taxon>Pucciniomycotina</taxon>
        <taxon>Pucciniomycetes</taxon>
        <taxon>Pucciniales</taxon>
        <taxon>Sphaerophragmiaceae</taxon>
        <taxon>Austropuccinia</taxon>
    </lineage>
</organism>
<sequence length="445" mass="51532">MPKPLAGGHELLLTHQELSGSGEDHRTLRRLEPIVLQRQGQKDKELVEEPKSFTHRPEEETGNDSSFGYRGFSGVYQLQTSSRSVQGQSQRTSEEAERSQEPSKQGQRQSQLAQTLPTRVQDPQIGAFSHGQCIQHGQDFDGIHSQRAGKDEQNFSKEIIDQIHFVQSNIHVALGKFDAKINKLTSDISELKRNDKRYTEWYQLANARIDSIINTCNRIESTCQVQNDEMEDLSIFKMNDQLKILKDHVLEIVENTNQFATHLAKSDSKRQKLKNEIIANVEKIHRNYVPHMPRHSTPLTEVKSSVKGSLTPFLGENFISAKNIPKLEELPTLAGEGEYNHIESIRTIDMLQEDFHIPDEIIVGKFHSLFTRTAKKWYYKMRMDHGKHDWSWWQSEVITKWANNSWRFKMENAFENSIFNSEKDKPLTWFFSRCVEPCSTEDYDN</sequence>
<dbReference type="EMBL" id="AVOT02104255">
    <property type="protein sequence ID" value="MBW0579091.1"/>
    <property type="molecule type" value="Genomic_DNA"/>
</dbReference>
<feature type="compositionally biased region" description="Basic and acidic residues" evidence="1">
    <location>
        <begin position="22"/>
        <end position="32"/>
    </location>
</feature>
<evidence type="ECO:0000313" key="3">
    <source>
        <dbReference type="Proteomes" id="UP000765509"/>
    </source>
</evidence>
<keyword evidence="3" id="KW-1185">Reference proteome</keyword>
<reference evidence="2" key="1">
    <citation type="submission" date="2021-03" db="EMBL/GenBank/DDBJ databases">
        <title>Draft genome sequence of rust myrtle Austropuccinia psidii MF-1, a brazilian biotype.</title>
        <authorList>
            <person name="Quecine M.C."/>
            <person name="Pachon D.M.R."/>
            <person name="Bonatelli M.L."/>
            <person name="Correr F.H."/>
            <person name="Franceschini L.M."/>
            <person name="Leite T.F."/>
            <person name="Margarido G.R.A."/>
            <person name="Almeida C.A."/>
            <person name="Ferrarezi J.A."/>
            <person name="Labate C.A."/>
        </authorList>
    </citation>
    <scope>NUCLEOTIDE SEQUENCE</scope>
    <source>
        <strain evidence="2">MF-1</strain>
    </source>
</reference>
<feature type="compositionally biased region" description="Polar residues" evidence="1">
    <location>
        <begin position="102"/>
        <end position="118"/>
    </location>
</feature>
<feature type="compositionally biased region" description="Basic and acidic residues" evidence="1">
    <location>
        <begin position="92"/>
        <end position="101"/>
    </location>
</feature>
<feature type="region of interest" description="Disordered" evidence="1">
    <location>
        <begin position="16"/>
        <end position="118"/>
    </location>
</feature>
<gene>
    <name evidence="2" type="ORF">O181_118806</name>
</gene>
<evidence type="ECO:0008006" key="4">
    <source>
        <dbReference type="Google" id="ProtNLM"/>
    </source>
</evidence>
<evidence type="ECO:0000313" key="2">
    <source>
        <dbReference type="EMBL" id="MBW0579091.1"/>
    </source>
</evidence>
<feature type="compositionally biased region" description="Basic and acidic residues" evidence="1">
    <location>
        <begin position="40"/>
        <end position="59"/>
    </location>
</feature>
<comment type="caution">
    <text evidence="2">The sequence shown here is derived from an EMBL/GenBank/DDBJ whole genome shotgun (WGS) entry which is preliminary data.</text>
</comment>
<dbReference type="AlphaFoldDB" id="A0A9Q3KEJ5"/>
<evidence type="ECO:0000256" key="1">
    <source>
        <dbReference type="SAM" id="MobiDB-lite"/>
    </source>
</evidence>
<proteinExistence type="predicted"/>
<feature type="compositionally biased region" description="Polar residues" evidence="1">
    <location>
        <begin position="76"/>
        <end position="91"/>
    </location>
</feature>
<dbReference type="Proteomes" id="UP000765509">
    <property type="component" value="Unassembled WGS sequence"/>
</dbReference>